<gene>
    <name evidence="1" type="ordered locus">Plim_3210</name>
</gene>
<evidence type="ECO:0000313" key="2">
    <source>
        <dbReference type="Proteomes" id="UP000002220"/>
    </source>
</evidence>
<dbReference type="HOGENOM" id="CLU_3347065_0_0_0"/>
<dbReference type="EMBL" id="CP001744">
    <property type="protein sequence ID" value="ADG69024.1"/>
    <property type="molecule type" value="Genomic_DNA"/>
</dbReference>
<dbReference type="KEGG" id="plm:Plim_3210"/>
<name>D5STJ5_PLAL2</name>
<keyword evidence="2" id="KW-1185">Reference proteome</keyword>
<organism evidence="1 2">
    <name type="scientific">Planctopirus limnophila (strain ATCC 43296 / DSM 3776 / IFAM 1008 / Mu 290)</name>
    <name type="common">Planctomyces limnophilus</name>
    <dbReference type="NCBI Taxonomy" id="521674"/>
    <lineage>
        <taxon>Bacteria</taxon>
        <taxon>Pseudomonadati</taxon>
        <taxon>Planctomycetota</taxon>
        <taxon>Planctomycetia</taxon>
        <taxon>Planctomycetales</taxon>
        <taxon>Planctomycetaceae</taxon>
        <taxon>Planctopirus</taxon>
    </lineage>
</organism>
<dbReference type="Proteomes" id="UP000002220">
    <property type="component" value="Chromosome"/>
</dbReference>
<sequence>MSVDRGGLMKRGSAEVDVDGIWEGKDLCVLFDTSEVR</sequence>
<evidence type="ECO:0000313" key="1">
    <source>
        <dbReference type="EMBL" id="ADG69024.1"/>
    </source>
</evidence>
<dbReference type="STRING" id="521674.Plim_3210"/>
<proteinExistence type="predicted"/>
<protein>
    <submittedName>
        <fullName evidence="1">Uncharacterized protein</fullName>
    </submittedName>
</protein>
<reference evidence="1 2" key="1">
    <citation type="journal article" date="2010" name="Stand. Genomic Sci.">
        <title>Complete genome sequence of Planctomyces limnophilus type strain (Mu 290).</title>
        <authorList>
            <person name="Labutti K."/>
            <person name="Sikorski J."/>
            <person name="Schneider S."/>
            <person name="Nolan M."/>
            <person name="Lucas S."/>
            <person name="Glavina Del Rio T."/>
            <person name="Tice H."/>
            <person name="Cheng J.F."/>
            <person name="Goodwin L."/>
            <person name="Pitluck S."/>
            <person name="Liolios K."/>
            <person name="Ivanova N."/>
            <person name="Mavromatis K."/>
            <person name="Mikhailova N."/>
            <person name="Pati A."/>
            <person name="Chen A."/>
            <person name="Palaniappan K."/>
            <person name="Land M."/>
            <person name="Hauser L."/>
            <person name="Chang Y.J."/>
            <person name="Jeffries C.D."/>
            <person name="Tindall B.J."/>
            <person name="Rohde M."/>
            <person name="Goker M."/>
            <person name="Woyke T."/>
            <person name="Bristow J."/>
            <person name="Eisen J.A."/>
            <person name="Markowitz V."/>
            <person name="Hugenholtz P."/>
            <person name="Kyrpides N.C."/>
            <person name="Klenk H.P."/>
            <person name="Lapidus A."/>
        </authorList>
    </citation>
    <scope>NUCLEOTIDE SEQUENCE [LARGE SCALE GENOMIC DNA]</scope>
    <source>
        <strain evidence="2">ATCC 43296 / DSM 3776 / IFAM 1008 / 290</strain>
    </source>
</reference>
<accession>D5STJ5</accession>
<dbReference type="AlphaFoldDB" id="D5STJ5"/>